<evidence type="ECO:0000313" key="5">
    <source>
        <dbReference type="Proteomes" id="UP001153076"/>
    </source>
</evidence>
<feature type="region of interest" description="Disordered" evidence="3">
    <location>
        <begin position="746"/>
        <end position="784"/>
    </location>
</feature>
<dbReference type="EMBL" id="JAKOGI010000546">
    <property type="protein sequence ID" value="KAJ8433373.1"/>
    <property type="molecule type" value="Genomic_DNA"/>
</dbReference>
<dbReference type="Pfam" id="PF13041">
    <property type="entry name" value="PPR_2"/>
    <property type="match status" value="2"/>
</dbReference>
<feature type="repeat" description="PPR" evidence="2">
    <location>
        <begin position="656"/>
        <end position="690"/>
    </location>
</feature>
<feature type="repeat" description="PPR" evidence="2">
    <location>
        <begin position="691"/>
        <end position="725"/>
    </location>
</feature>
<evidence type="ECO:0008006" key="6">
    <source>
        <dbReference type="Google" id="ProtNLM"/>
    </source>
</evidence>
<feature type="repeat" description="PPR" evidence="2">
    <location>
        <begin position="551"/>
        <end position="585"/>
    </location>
</feature>
<dbReference type="Gene3D" id="1.25.40.10">
    <property type="entry name" value="Tetratricopeptide repeat domain"/>
    <property type="match status" value="4"/>
</dbReference>
<sequence>MQALTIWPSKVEFLDAPHFELRRVSASFGCIIRRERRKIRIKGLEVVDSVVTFRRPCLLFASRHLVKIGNGDNLCSPQGDVGIGYFSGYSKTLIHCEHRSYANRGFHVGWALEEQALGDNFSEENSEQIDACLEETQSEIIGGVDKGALHMDDIRTIEDIEVESRDKEEFEEEKKGSLHMDEIRTTEDIEVESRGMEEFKEEKKGRLNVRKLAQTLQFAESLDDVEAVLKDKDELPLQVFSSIIKGFGREKRLEPAIAIADWLKKRHKENSDFDGPNIFIYNSLLGAVKHAGQLDKVEIVMKDVEEAGIAPTVVTYNTLMGIYLEQGRAVDALNLFEGIPSKGLCPSPATYTTALLAYQRMEDGDGALKFFLSLKEKYMNGELQKNDDEDWDSEFPKFKNFTSRICYQVMRRWLVKNGNFTNNVLKLLIEMDKADLPPSREEYERLVWACTREEQCVVAKELYARIREKYSEISLSVCNHIIWLLGKAKKWWAALEIYEDLLDRGPTPNNMSYELIVSHFNVLLSAARKRGIWRWGMRLLNKMEAKGLKPGSKEWNSVLIACSKASETAAAVEIFMKMVDGGEKPTIVSYGALLSALEKGKLYDEANRVWEHMRKVGVEPNIYAYTIMVSVYVGHGKFDLVDSIIKEMVSTGNDPTVVTFNAIISRCARNGLGGIAYEWFQRMKSMNIEPNYITYELLIEALAKDGKTRLAYDMYLIAVNEGIVPSSQAYDAVIQSSETFGATIDLTALGPRPPEKRKKVVTRKSLSDSSNLADASLRNQSSERQEFFVQQAGRDFDEGEGSIDSTLASSTCVSRPSRHPGQEFSGSSSPLTLNTIQFGVRGLSLVAKEVHEGFSDNSKTITQPLDDAHNRPIFVGKFRSQAPSCGSSMKDEEINSSLRPFDSALEMDIQLHGKRKLAKHYNKGKNSDNRISKSIHGSPTQTEIAKEVLDIGKRLGISIVGYENLAIKRITRSLKKKIENKEQDAAAVFLVAV</sequence>
<feature type="repeat" description="PPR" evidence="2">
    <location>
        <begin position="312"/>
        <end position="346"/>
    </location>
</feature>
<name>A0A9Q1JYD2_9CARY</name>
<dbReference type="InterPro" id="IPR053343">
    <property type="entry name" value="PSII_mRNA-binding_protein"/>
</dbReference>
<feature type="repeat" description="PPR" evidence="2">
    <location>
        <begin position="586"/>
        <end position="620"/>
    </location>
</feature>
<dbReference type="NCBIfam" id="TIGR00756">
    <property type="entry name" value="PPR"/>
    <property type="match status" value="4"/>
</dbReference>
<reference evidence="4" key="1">
    <citation type="submission" date="2022-04" db="EMBL/GenBank/DDBJ databases">
        <title>Carnegiea gigantea Genome sequencing and assembly v2.</title>
        <authorList>
            <person name="Copetti D."/>
            <person name="Sanderson M.J."/>
            <person name="Burquez A."/>
            <person name="Wojciechowski M.F."/>
        </authorList>
    </citation>
    <scope>NUCLEOTIDE SEQUENCE</scope>
    <source>
        <strain evidence="4">SGP5-SGP5p</strain>
        <tissue evidence="4">Aerial part</tissue>
    </source>
</reference>
<gene>
    <name evidence="4" type="ORF">Cgig2_020453</name>
</gene>
<keyword evidence="5" id="KW-1185">Reference proteome</keyword>
<organism evidence="4 5">
    <name type="scientific">Carnegiea gigantea</name>
    <dbReference type="NCBI Taxonomy" id="171969"/>
    <lineage>
        <taxon>Eukaryota</taxon>
        <taxon>Viridiplantae</taxon>
        <taxon>Streptophyta</taxon>
        <taxon>Embryophyta</taxon>
        <taxon>Tracheophyta</taxon>
        <taxon>Spermatophyta</taxon>
        <taxon>Magnoliopsida</taxon>
        <taxon>eudicotyledons</taxon>
        <taxon>Gunneridae</taxon>
        <taxon>Pentapetalae</taxon>
        <taxon>Caryophyllales</taxon>
        <taxon>Cactineae</taxon>
        <taxon>Cactaceae</taxon>
        <taxon>Cactoideae</taxon>
        <taxon>Echinocereeae</taxon>
        <taxon>Carnegiea</taxon>
    </lineage>
</organism>
<dbReference type="PANTHER" id="PTHR47940">
    <property type="entry name" value="OS12G0283900 PROTEIN"/>
    <property type="match status" value="1"/>
</dbReference>
<comment type="caution">
    <text evidence="4">The sequence shown here is derived from an EMBL/GenBank/DDBJ whole genome shotgun (WGS) entry which is preliminary data.</text>
</comment>
<dbReference type="OrthoDB" id="185373at2759"/>
<feature type="repeat" description="PPR" evidence="2">
    <location>
        <begin position="277"/>
        <end position="311"/>
    </location>
</feature>
<dbReference type="Pfam" id="PF13812">
    <property type="entry name" value="PPR_3"/>
    <property type="match status" value="1"/>
</dbReference>
<dbReference type="AlphaFoldDB" id="A0A9Q1JYD2"/>
<feature type="compositionally biased region" description="Low complexity" evidence="3">
    <location>
        <begin position="767"/>
        <end position="777"/>
    </location>
</feature>
<evidence type="ECO:0000256" key="1">
    <source>
        <dbReference type="ARBA" id="ARBA00022737"/>
    </source>
</evidence>
<dbReference type="PROSITE" id="PS51375">
    <property type="entry name" value="PPR"/>
    <property type="match status" value="8"/>
</dbReference>
<dbReference type="InterPro" id="IPR011990">
    <property type="entry name" value="TPR-like_helical_dom_sf"/>
</dbReference>
<feature type="repeat" description="PPR" evidence="2">
    <location>
        <begin position="621"/>
        <end position="655"/>
    </location>
</feature>
<evidence type="ECO:0000256" key="3">
    <source>
        <dbReference type="SAM" id="MobiDB-lite"/>
    </source>
</evidence>
<evidence type="ECO:0000256" key="2">
    <source>
        <dbReference type="PROSITE-ProRule" id="PRU00708"/>
    </source>
</evidence>
<dbReference type="Pfam" id="PF01535">
    <property type="entry name" value="PPR"/>
    <property type="match status" value="1"/>
</dbReference>
<evidence type="ECO:0000313" key="4">
    <source>
        <dbReference type="EMBL" id="KAJ8433373.1"/>
    </source>
</evidence>
<dbReference type="InterPro" id="IPR002885">
    <property type="entry name" value="PPR_rpt"/>
</dbReference>
<dbReference type="PANTHER" id="PTHR47940:SF1">
    <property type="entry name" value="PROTEIN LOW PHOTOSYNTHETIC EFFICIENCY 1, CHLOROPLASTIC"/>
    <property type="match status" value="1"/>
</dbReference>
<proteinExistence type="predicted"/>
<accession>A0A9Q1JYD2</accession>
<protein>
    <recommendedName>
        <fullName evidence="6">Pentatricopeptide repeat-containing protein</fullName>
    </recommendedName>
</protein>
<feature type="repeat" description="PPR" evidence="2">
    <location>
        <begin position="516"/>
        <end position="550"/>
    </location>
</feature>
<keyword evidence="1" id="KW-0677">Repeat</keyword>
<dbReference type="Proteomes" id="UP001153076">
    <property type="component" value="Unassembled WGS sequence"/>
</dbReference>